<sequence length="298" mass="31628">MDIPSLAAPRSRSRLDGRHILLFGAGTANEAGQGWSLREVSDRVYGVGEATALVYARHGAVVTCVDVDFAAATATAELIRSEGGAAFAFACDATRSEEVKGTIERSLAFNGRIDVLHNNIGIAKMGGPVECSEDDFDRIISVNLKSMYLTCKWALPVMERQRKGAIVNISSFAAVRFTVPWIAYAASKGGVNALTMSVAAQYAAKGVRCNAIAPGLLSTPMVQSAHKRNHAGIEDMMRSRDDSVPMLWQGEGWDVGEAAAFLASDEARFITGQVLFVDGGSTVVMPSKPWSPSGGDGP</sequence>
<dbReference type="GO" id="GO:0016491">
    <property type="term" value="F:oxidoreductase activity"/>
    <property type="evidence" value="ECO:0007669"/>
    <property type="project" value="UniProtKB-KW"/>
</dbReference>
<dbReference type="SUPFAM" id="SSF51735">
    <property type="entry name" value="NAD(P)-binding Rossmann-fold domains"/>
    <property type="match status" value="1"/>
</dbReference>
<dbReference type="Proteomes" id="UP000228930">
    <property type="component" value="Unassembled WGS sequence"/>
</dbReference>
<dbReference type="InterPro" id="IPR002347">
    <property type="entry name" value="SDR_fam"/>
</dbReference>
<dbReference type="CDD" id="cd05233">
    <property type="entry name" value="SDR_c"/>
    <property type="match status" value="1"/>
</dbReference>
<organism evidence="3 4">
    <name type="scientific">Bradyrhizobium nitroreducens</name>
    <dbReference type="NCBI Taxonomy" id="709803"/>
    <lineage>
        <taxon>Bacteria</taxon>
        <taxon>Pseudomonadati</taxon>
        <taxon>Pseudomonadota</taxon>
        <taxon>Alphaproteobacteria</taxon>
        <taxon>Hyphomicrobiales</taxon>
        <taxon>Nitrobacteraceae</taxon>
        <taxon>Bradyrhizobium</taxon>
    </lineage>
</organism>
<dbReference type="InterPro" id="IPR051122">
    <property type="entry name" value="SDR_DHRS6-like"/>
</dbReference>
<keyword evidence="2" id="KW-0560">Oxidoreductase</keyword>
<evidence type="ECO:0000313" key="3">
    <source>
        <dbReference type="EMBL" id="PIT01920.1"/>
    </source>
</evidence>
<dbReference type="Gene3D" id="3.40.50.720">
    <property type="entry name" value="NAD(P)-binding Rossmann-like Domain"/>
    <property type="match status" value="1"/>
</dbReference>
<accession>A0A2M6UBD6</accession>
<reference evidence="3 4" key="1">
    <citation type="submission" date="2015-06" db="EMBL/GenBank/DDBJ databases">
        <title>Comparative genome analysis of nirS-carrying Bradyrhizobium sp. strains.</title>
        <authorList>
            <person name="Ishii S."/>
            <person name="Jang J."/>
            <person name="Nishizawa T."/>
            <person name="Senoo K."/>
        </authorList>
    </citation>
    <scope>NUCLEOTIDE SEQUENCE [LARGE SCALE GENOMIC DNA]</scope>
    <source>
        <strain evidence="3 4">TSA1</strain>
    </source>
</reference>
<dbReference type="InterPro" id="IPR020904">
    <property type="entry name" value="Sc_DH/Rdtase_CS"/>
</dbReference>
<evidence type="ECO:0000313" key="4">
    <source>
        <dbReference type="Proteomes" id="UP000228930"/>
    </source>
</evidence>
<dbReference type="InterPro" id="IPR036291">
    <property type="entry name" value="NAD(P)-bd_dom_sf"/>
</dbReference>
<dbReference type="Pfam" id="PF13561">
    <property type="entry name" value="adh_short_C2"/>
    <property type="match status" value="1"/>
</dbReference>
<comment type="caution">
    <text evidence="3">The sequence shown here is derived from an EMBL/GenBank/DDBJ whole genome shotgun (WGS) entry which is preliminary data.</text>
</comment>
<protein>
    <recommendedName>
        <fullName evidence="5">SDR family oxidoreductase</fullName>
    </recommendedName>
</protein>
<proteinExistence type="inferred from homology"/>
<evidence type="ECO:0000256" key="2">
    <source>
        <dbReference type="ARBA" id="ARBA00023002"/>
    </source>
</evidence>
<dbReference type="PANTHER" id="PTHR43477:SF1">
    <property type="entry name" value="DIHYDROANTICAPSIN 7-DEHYDROGENASE"/>
    <property type="match status" value="1"/>
</dbReference>
<evidence type="ECO:0008006" key="5">
    <source>
        <dbReference type="Google" id="ProtNLM"/>
    </source>
</evidence>
<dbReference type="EMBL" id="LFJC01000003">
    <property type="protein sequence ID" value="PIT01920.1"/>
    <property type="molecule type" value="Genomic_DNA"/>
</dbReference>
<dbReference type="AlphaFoldDB" id="A0A2M6UBD6"/>
<comment type="similarity">
    <text evidence="1">Belongs to the short-chain dehydrogenases/reductases (SDR) family.</text>
</comment>
<dbReference type="RefSeq" id="WP_100177107.1">
    <property type="nucleotide sequence ID" value="NZ_LFJC01000003.1"/>
</dbReference>
<keyword evidence="4" id="KW-1185">Reference proteome</keyword>
<dbReference type="PANTHER" id="PTHR43477">
    <property type="entry name" value="DIHYDROANTICAPSIN 7-DEHYDROGENASE"/>
    <property type="match status" value="1"/>
</dbReference>
<name>A0A2M6UBD6_9BRAD</name>
<gene>
    <name evidence="3" type="ORF">TSA1_14895</name>
</gene>
<dbReference type="PRINTS" id="PR00080">
    <property type="entry name" value="SDRFAMILY"/>
</dbReference>
<dbReference type="PROSITE" id="PS00061">
    <property type="entry name" value="ADH_SHORT"/>
    <property type="match status" value="1"/>
</dbReference>
<evidence type="ECO:0000256" key="1">
    <source>
        <dbReference type="ARBA" id="ARBA00006484"/>
    </source>
</evidence>
<dbReference type="PRINTS" id="PR00081">
    <property type="entry name" value="GDHRDH"/>
</dbReference>
<dbReference type="FunFam" id="3.40.50.720:FF:000084">
    <property type="entry name" value="Short-chain dehydrogenase reductase"/>
    <property type="match status" value="1"/>
</dbReference>